<dbReference type="InterPro" id="IPR013783">
    <property type="entry name" value="Ig-like_fold"/>
</dbReference>
<dbReference type="GO" id="GO:0005509">
    <property type="term" value="F:calcium ion binding"/>
    <property type="evidence" value="ECO:0007669"/>
    <property type="project" value="InterPro"/>
</dbReference>
<dbReference type="Pfam" id="PF13753">
    <property type="entry name" value="SWM_repeat"/>
    <property type="match status" value="3"/>
</dbReference>
<dbReference type="GO" id="GO:0005576">
    <property type="term" value="C:extracellular region"/>
    <property type="evidence" value="ECO:0007669"/>
    <property type="project" value="UniProtKB-SubCell"/>
</dbReference>
<dbReference type="InterPro" id="IPR019960">
    <property type="entry name" value="T1SS_VCA0849"/>
</dbReference>
<feature type="domain" description="Bacterial Ig-like" evidence="6">
    <location>
        <begin position="686"/>
        <end position="758"/>
    </location>
</feature>
<dbReference type="NCBIfam" id="TIGR02059">
    <property type="entry name" value="swm_rep_I"/>
    <property type="match status" value="3"/>
</dbReference>
<dbReference type="OrthoDB" id="6713162at2"/>
<dbReference type="AlphaFoldDB" id="A0A1Y3CKS5"/>
<dbReference type="InterPro" id="IPR044016">
    <property type="entry name" value="Big_13"/>
</dbReference>
<protein>
    <recommendedName>
        <fullName evidence="10">Type I secretion C-terminal target domain-containing protein</fullName>
    </recommendedName>
</protein>
<dbReference type="PANTHER" id="PTHR38340">
    <property type="entry name" value="S-LAYER PROTEIN"/>
    <property type="match status" value="1"/>
</dbReference>
<dbReference type="NCBIfam" id="TIGR03661">
    <property type="entry name" value="T1SS_VCA0849"/>
    <property type="match status" value="1"/>
</dbReference>
<dbReference type="EMBL" id="NEGB01000002">
    <property type="protein sequence ID" value="OTG66470.1"/>
    <property type="molecule type" value="Genomic_DNA"/>
</dbReference>
<keyword evidence="9" id="KW-1185">Reference proteome</keyword>
<keyword evidence="4" id="KW-0106">Calcium</keyword>
<organism evidence="8 9">
    <name type="scientific">Acinetobacter silvestris</name>
    <dbReference type="NCBI Taxonomy" id="1977882"/>
    <lineage>
        <taxon>Bacteria</taxon>
        <taxon>Pseudomonadati</taxon>
        <taxon>Pseudomonadota</taxon>
        <taxon>Gammaproteobacteria</taxon>
        <taxon>Moraxellales</taxon>
        <taxon>Moraxellaceae</taxon>
        <taxon>Acinetobacter</taxon>
    </lineage>
</organism>
<evidence type="ECO:0000259" key="7">
    <source>
        <dbReference type="Pfam" id="PF22783"/>
    </source>
</evidence>
<dbReference type="Gene3D" id="2.150.10.10">
    <property type="entry name" value="Serralysin-like metalloprotease, C-terminal"/>
    <property type="match status" value="1"/>
</dbReference>
<evidence type="ECO:0000313" key="9">
    <source>
        <dbReference type="Proteomes" id="UP000242765"/>
    </source>
</evidence>
<name>A0A1Y3CKS5_9GAMM</name>
<dbReference type="InterPro" id="IPR001343">
    <property type="entry name" value="Hemolysn_Ca-bd"/>
</dbReference>
<feature type="domain" description="Bacterial Ig" evidence="5">
    <location>
        <begin position="239"/>
        <end position="308"/>
    </location>
</feature>
<evidence type="ECO:0000313" key="8">
    <source>
        <dbReference type="EMBL" id="OTG66470.1"/>
    </source>
</evidence>
<dbReference type="InterPro" id="IPR014755">
    <property type="entry name" value="Cu-Rt/internalin_Ig-like"/>
</dbReference>
<dbReference type="InterPro" id="IPR011801">
    <property type="entry name" value="Swm_rep_I_cyn"/>
</dbReference>
<dbReference type="Pfam" id="PF19077">
    <property type="entry name" value="Big_13"/>
    <property type="match status" value="1"/>
</dbReference>
<dbReference type="RefSeq" id="WP_086202714.1">
    <property type="nucleotide sequence ID" value="NZ_NEGB01000002.1"/>
</dbReference>
<evidence type="ECO:0000256" key="4">
    <source>
        <dbReference type="ARBA" id="ARBA00022837"/>
    </source>
</evidence>
<keyword evidence="2" id="KW-0964">Secreted</keyword>
<proteinExistence type="predicted"/>
<keyword evidence="3" id="KW-0732">Signal</keyword>
<evidence type="ECO:0000259" key="5">
    <source>
        <dbReference type="Pfam" id="PF17936"/>
    </source>
</evidence>
<dbReference type="InterPro" id="IPR048051">
    <property type="entry name" value="BapA-like_prefix-like"/>
</dbReference>
<evidence type="ECO:0000259" key="6">
    <source>
        <dbReference type="Pfam" id="PF19077"/>
    </source>
</evidence>
<dbReference type="STRING" id="1977882.B9T28_04255"/>
<gene>
    <name evidence="8" type="ORF">B9T28_04255</name>
</gene>
<dbReference type="NCBIfam" id="NF033677">
    <property type="entry name" value="biofilm_BapA_N"/>
    <property type="match status" value="1"/>
</dbReference>
<evidence type="ECO:0000256" key="1">
    <source>
        <dbReference type="ARBA" id="ARBA00004613"/>
    </source>
</evidence>
<dbReference type="Pfam" id="PF22783">
    <property type="entry name" value="BapA_N"/>
    <property type="match status" value="1"/>
</dbReference>
<evidence type="ECO:0008006" key="10">
    <source>
        <dbReference type="Google" id="ProtNLM"/>
    </source>
</evidence>
<comment type="caution">
    <text evidence="8">The sequence shown here is derived from an EMBL/GenBank/DDBJ whole genome shotgun (WGS) entry which is preliminary data.</text>
</comment>
<reference evidence="8 9" key="1">
    <citation type="submission" date="2017-04" db="EMBL/GenBank/DDBJ databases">
        <title>High diversity of culturable Acinetobacter species in natural soil and water ecosystems.</title>
        <authorList>
            <person name="Nemec A."/>
            <person name="Radolfova-Krizova L."/>
        </authorList>
    </citation>
    <scope>NUCLEOTIDE SEQUENCE [LARGE SCALE GENOMIC DNA]</scope>
    <source>
        <strain evidence="8 9">ANC 4999</strain>
    </source>
</reference>
<dbReference type="InterPro" id="IPR041498">
    <property type="entry name" value="Big_6"/>
</dbReference>
<sequence length="1104" mass="116168">MNNINIYEKGTAKILSPETASNFHAVYKVNVDRENISKIIRLNNNLEITLNNGEKIVIEDFFVGNKPHELVIENSKSEYFLLKFNEFNSEGVATKIDYVGISNFQEYITDDPTSVVAPVWAWVAGGAGIIALAAAGGGGGGGSSGNNNSHGDTVGPVINANIKDALHVSINSNEASNIIIRDKDGKQIGSGNLTQMGELNVTLTRPLHDGETIFITATDKSGNKTELSITAGDVTAPTVNVDIIDNDSILITSNEPGSKVQIKDKAGNIIGEGQIGPDGKVEIILKNPVNDGDNIKVIVTDDANNETVKDVIVDINPPSPADATAPIFQSAEVDSTGHLVLHYNENLDDGHPPKVSDFSITVDGKLVVPNSVTVSGTDVTLSFVPPIGIDQAVTFKYSDPSAANDTDAIQDTAGNDAASIPETSLAPSDNHSTIDSTAPVFQSAEVDSTGHLVLHYNENLDDGHPPKVSDFSITVDGKLVVPNSVLVSGTDVTLSFVPPIERDQAVTFKYSDPSAANDTDAIQDIAGNDAASIPETSLAPSDNHSTIDSTAPVFQSAEVNTAGQLLLHYNEALDGVNKPNVSAFTITVNGQTVVPNSVTISGSDVILSFFPAIEAGKTVTFKYTDPTAGNDANAIQDIAGNDAASIPVTNLPPADNHSMVDSTAPDAPIILGAEDNVGVSENLYSGAKTDDSTPTLYGTAEKGSIITIYVDGVKVGTTNADNLGKWSYEPTLTYTNHIITATAKDAAGNVSGLSNNFNLEVYAPSADSNPLVILKQGALLGLIEADALGLLKLDNQPLVALDANNDLKKVVISVSTLINLGAWTASDNLAKILGLKIVQKGFILGGSEITITAIDGGTMSNQVIMEFLATVSNTSILGVGVGTTTSIKAWDSRADLSVENGVGYSEAKVTSLVDIKLLSASAATYYDNVNFYDQSQNNASVRIYGSTDNDIIKGGHKNDVLRGGDGIDKLFGNEGNDLLDGGKGDDILTGGSGSDTAVYRLLVSNDATGGNGTDTWTDFHMGNVKTDTEADKIDIRGLLDSDANIGNIQQYLSLTYDAIKHEAVISIDRDGSKNVYHSTELLILTNQNQSVSIDELIHNQQILF</sequence>
<evidence type="ECO:0000256" key="2">
    <source>
        <dbReference type="ARBA" id="ARBA00022525"/>
    </source>
</evidence>
<dbReference type="Pfam" id="PF00353">
    <property type="entry name" value="HemolysinCabind"/>
    <property type="match status" value="1"/>
</dbReference>
<dbReference type="Proteomes" id="UP000242765">
    <property type="component" value="Unassembled WGS sequence"/>
</dbReference>
<dbReference type="PRINTS" id="PR00313">
    <property type="entry name" value="CABNDNGRPT"/>
</dbReference>
<dbReference type="SUPFAM" id="SSF51120">
    <property type="entry name" value="beta-Roll"/>
    <property type="match status" value="1"/>
</dbReference>
<dbReference type="InterPro" id="IPR050557">
    <property type="entry name" value="RTX_toxin/Mannuronan_C5-epim"/>
</dbReference>
<comment type="subcellular location">
    <subcellularLocation>
        <location evidence="1">Secreted</location>
    </subcellularLocation>
</comment>
<feature type="domain" description="Bacterial Ig" evidence="5">
    <location>
        <begin position="172"/>
        <end position="228"/>
    </location>
</feature>
<dbReference type="InterPro" id="IPR018511">
    <property type="entry name" value="Hemolysin-typ_Ca-bd_CS"/>
</dbReference>
<dbReference type="Pfam" id="PF17936">
    <property type="entry name" value="Big_6"/>
    <property type="match status" value="2"/>
</dbReference>
<dbReference type="InterPro" id="IPR028059">
    <property type="entry name" value="SWM_rpt"/>
</dbReference>
<feature type="domain" description="Biofilm-associated protein BapA-like prefix-like" evidence="7">
    <location>
        <begin position="1"/>
        <end position="122"/>
    </location>
</feature>
<dbReference type="Gene3D" id="2.60.40.1220">
    <property type="match status" value="1"/>
</dbReference>
<accession>A0A1Y3CKS5</accession>
<dbReference type="PANTHER" id="PTHR38340:SF1">
    <property type="entry name" value="S-LAYER PROTEIN"/>
    <property type="match status" value="1"/>
</dbReference>
<dbReference type="PROSITE" id="PS00330">
    <property type="entry name" value="HEMOLYSIN_CALCIUM"/>
    <property type="match status" value="2"/>
</dbReference>
<evidence type="ECO:0000256" key="3">
    <source>
        <dbReference type="ARBA" id="ARBA00022729"/>
    </source>
</evidence>
<dbReference type="Gene3D" id="2.60.40.10">
    <property type="entry name" value="Immunoglobulins"/>
    <property type="match status" value="2"/>
</dbReference>
<dbReference type="InterPro" id="IPR011049">
    <property type="entry name" value="Serralysin-like_metalloprot_C"/>
</dbReference>